<evidence type="ECO:0000256" key="2">
    <source>
        <dbReference type="ARBA" id="ARBA00005592"/>
    </source>
</evidence>
<dbReference type="Pfam" id="PF24300">
    <property type="entry name" value="KWL1"/>
    <property type="match status" value="2"/>
</dbReference>
<dbReference type="EMBL" id="JAATIP010000041">
    <property type="protein sequence ID" value="KAF4386727.1"/>
    <property type="molecule type" value="Genomic_DNA"/>
</dbReference>
<evidence type="ECO:0008006" key="8">
    <source>
        <dbReference type="Google" id="ProtNLM"/>
    </source>
</evidence>
<feature type="signal peptide" evidence="5">
    <location>
        <begin position="1"/>
        <end position="26"/>
    </location>
</feature>
<dbReference type="Proteomes" id="UP000525078">
    <property type="component" value="Unassembled WGS sequence"/>
</dbReference>
<dbReference type="GO" id="GO:0005576">
    <property type="term" value="C:extracellular region"/>
    <property type="evidence" value="ECO:0007669"/>
    <property type="project" value="UniProtKB-SubCell"/>
</dbReference>
<organism evidence="6 7">
    <name type="scientific">Cannabis sativa</name>
    <name type="common">Hemp</name>
    <name type="synonym">Marijuana</name>
    <dbReference type="NCBI Taxonomy" id="3483"/>
    <lineage>
        <taxon>Eukaryota</taxon>
        <taxon>Viridiplantae</taxon>
        <taxon>Streptophyta</taxon>
        <taxon>Embryophyta</taxon>
        <taxon>Tracheophyta</taxon>
        <taxon>Spermatophyta</taxon>
        <taxon>Magnoliopsida</taxon>
        <taxon>eudicotyledons</taxon>
        <taxon>Gunneridae</taxon>
        <taxon>Pentapetalae</taxon>
        <taxon>rosids</taxon>
        <taxon>fabids</taxon>
        <taxon>Rosales</taxon>
        <taxon>Cannabaceae</taxon>
        <taxon>Cannabis</taxon>
    </lineage>
</organism>
<dbReference type="InterPro" id="IPR039271">
    <property type="entry name" value="Kiwellin-like"/>
</dbReference>
<evidence type="ECO:0000256" key="4">
    <source>
        <dbReference type="ARBA" id="ARBA00022729"/>
    </source>
</evidence>
<dbReference type="SUPFAM" id="SSF50685">
    <property type="entry name" value="Barwin-like endoglucanases"/>
    <property type="match status" value="2"/>
</dbReference>
<dbReference type="AlphaFoldDB" id="A0A7J6GUX8"/>
<dbReference type="CDD" id="cd22270">
    <property type="entry name" value="DPBB_kiwellin-like"/>
    <property type="match status" value="2"/>
</dbReference>
<dbReference type="PANTHER" id="PTHR33191:SF77">
    <property type="entry name" value="RIPENING-RELATED PROTEIN 1"/>
    <property type="match status" value="1"/>
</dbReference>
<comment type="caution">
    <text evidence="6">The sequence shown here is derived from an EMBL/GenBank/DDBJ whole genome shotgun (WGS) entry which is preliminary data.</text>
</comment>
<protein>
    <recommendedName>
        <fullName evidence="8">Ripening-related protein 1</fullName>
    </recommendedName>
</protein>
<keyword evidence="4 5" id="KW-0732">Signal</keyword>
<proteinExistence type="inferred from homology"/>
<evidence type="ECO:0000256" key="3">
    <source>
        <dbReference type="ARBA" id="ARBA00022525"/>
    </source>
</evidence>
<reference evidence="6 7" key="1">
    <citation type="journal article" date="2020" name="bioRxiv">
        <title>Sequence and annotation of 42 cannabis genomes reveals extensive copy number variation in cannabinoid synthesis and pathogen resistance genes.</title>
        <authorList>
            <person name="Mckernan K.J."/>
            <person name="Helbert Y."/>
            <person name="Kane L.T."/>
            <person name="Ebling H."/>
            <person name="Zhang L."/>
            <person name="Liu B."/>
            <person name="Eaton Z."/>
            <person name="Mclaughlin S."/>
            <person name="Kingan S."/>
            <person name="Baybayan P."/>
            <person name="Concepcion G."/>
            <person name="Jordan M."/>
            <person name="Riva A."/>
            <person name="Barbazuk W."/>
            <person name="Harkins T."/>
        </authorList>
    </citation>
    <scope>NUCLEOTIDE SEQUENCE [LARGE SCALE GENOMIC DNA]</scope>
    <source>
        <strain evidence="7">cv. Jamaican Lion 4</strain>
        <tissue evidence="6">Leaf</tissue>
    </source>
</reference>
<gene>
    <name evidence="6" type="ORF">F8388_006682</name>
</gene>
<keyword evidence="3" id="KW-0964">Secreted</keyword>
<feature type="chain" id="PRO_5029737122" description="Ripening-related protein 1" evidence="5">
    <location>
        <begin position="27"/>
        <end position="389"/>
    </location>
</feature>
<dbReference type="InterPro" id="IPR036908">
    <property type="entry name" value="RlpA-like_sf"/>
</dbReference>
<sequence length="389" mass="42642">MKNQFSSKALFLIFLLVITQWLTIEAKTCNPSGKIKGKRPPPGQCNQQNDSDCCKQGKSYTTYNCSPRVTGHTKAVLTLNSFEKGGDGGAPSECDNKYHSDSTPVVALSTGWFNNMQRCLQNITIYGNGRSVNAMVVDECDSTAGCDSDHDYQPPCPNNIVDASKAVWKALRVPEDSAASYISDREIYPKSSKIKKRKENIMSYTSTTALCVLLVLIATNLLSINEAKRCNPSGKLRGKKPPPGKCNPENQSECCKKGQFYTTYECSPRVSRHTKAVLTINSFQKGGDGGGKSACDNKFHSDNIPVVALSTGWFNKGHRCLQNITIHGNGRSVSAMVVDECDSTVGCDEIHDYQPPCPHNIVDASKAVWKALGVPKHKRGELDIFWSED</sequence>
<evidence type="ECO:0000256" key="1">
    <source>
        <dbReference type="ARBA" id="ARBA00004613"/>
    </source>
</evidence>
<dbReference type="Gene3D" id="2.40.40.10">
    <property type="entry name" value="RlpA-like domain"/>
    <property type="match status" value="2"/>
</dbReference>
<accession>A0A7J6GUX8</accession>
<comment type="similarity">
    <text evidence="2">Belongs to the kiwellin family.</text>
</comment>
<evidence type="ECO:0000313" key="7">
    <source>
        <dbReference type="Proteomes" id="UP000525078"/>
    </source>
</evidence>
<comment type="subcellular location">
    <subcellularLocation>
        <location evidence="1">Secreted</location>
    </subcellularLocation>
</comment>
<dbReference type="PANTHER" id="PTHR33191">
    <property type="entry name" value="RIPENING-RELATED PROTEIN 2-RELATED"/>
    <property type="match status" value="1"/>
</dbReference>
<evidence type="ECO:0000256" key="5">
    <source>
        <dbReference type="SAM" id="SignalP"/>
    </source>
</evidence>
<name>A0A7J6GUX8_CANSA</name>
<evidence type="ECO:0000313" key="6">
    <source>
        <dbReference type="EMBL" id="KAF4386727.1"/>
    </source>
</evidence>